<dbReference type="EMBL" id="JAAMPI010002139">
    <property type="protein sequence ID" value="KAF4618130.1"/>
    <property type="molecule type" value="Genomic_DNA"/>
</dbReference>
<evidence type="ECO:0000313" key="3">
    <source>
        <dbReference type="Proteomes" id="UP000566819"/>
    </source>
</evidence>
<dbReference type="OrthoDB" id="6359816at2759"/>
<feature type="region of interest" description="Disordered" evidence="1">
    <location>
        <begin position="56"/>
        <end position="76"/>
    </location>
</feature>
<feature type="region of interest" description="Disordered" evidence="1">
    <location>
        <begin position="121"/>
        <end position="149"/>
    </location>
</feature>
<dbReference type="AlphaFoldDB" id="A0A8H4QWT4"/>
<sequence length="341" mass="38249">MSTLADASKEGLIHWAYLGDYTTGVVSVFSAKEKGAMVVAPEPEIQEPVDEIDSFGWGSFTTTKKDKKKRERPPARGWVTDKVEESVPIFQNLILEEVAVDEGPVKDIKEECVPLATEDAGVPVAEGANASSSSSKGKEPEITTPSTNHSYITPPEPLHPLYLHIQLYVFSHIYLIKPLTALASTKIKTHLQKSHQTSTRNITTETFDLLEYAFSNLPEKNELLEWLARYSSWKLGELREESGRLERLLEIEGGKFAKAMVRHVLSGKKVAFHNRYYSILFYLFYILSSYALGDISNEQILPLASDVDSSRLVRVFTKCDRSDNLADDLDLPQVHHPTPLK</sequence>
<organism evidence="2 3">
    <name type="scientific">Cudoniella acicularis</name>
    <dbReference type="NCBI Taxonomy" id="354080"/>
    <lineage>
        <taxon>Eukaryota</taxon>
        <taxon>Fungi</taxon>
        <taxon>Dikarya</taxon>
        <taxon>Ascomycota</taxon>
        <taxon>Pezizomycotina</taxon>
        <taxon>Leotiomycetes</taxon>
        <taxon>Helotiales</taxon>
        <taxon>Tricladiaceae</taxon>
        <taxon>Cudoniella</taxon>
    </lineage>
</organism>
<evidence type="ECO:0000256" key="1">
    <source>
        <dbReference type="SAM" id="MobiDB-lite"/>
    </source>
</evidence>
<comment type="caution">
    <text evidence="2">The sequence shown here is derived from an EMBL/GenBank/DDBJ whole genome shotgun (WGS) entry which is preliminary data.</text>
</comment>
<keyword evidence="3" id="KW-1185">Reference proteome</keyword>
<evidence type="ECO:0000313" key="2">
    <source>
        <dbReference type="EMBL" id="KAF4618130.1"/>
    </source>
</evidence>
<name>A0A8H4QWT4_9HELO</name>
<reference evidence="2 3" key="1">
    <citation type="submission" date="2020-03" db="EMBL/GenBank/DDBJ databases">
        <title>Draft Genome Sequence of Cudoniella acicularis.</title>
        <authorList>
            <person name="Buettner E."/>
            <person name="Kellner H."/>
        </authorList>
    </citation>
    <scope>NUCLEOTIDE SEQUENCE [LARGE SCALE GENOMIC DNA]</scope>
    <source>
        <strain evidence="2 3">DSM 108380</strain>
    </source>
</reference>
<dbReference type="Proteomes" id="UP000566819">
    <property type="component" value="Unassembled WGS sequence"/>
</dbReference>
<proteinExistence type="predicted"/>
<gene>
    <name evidence="2" type="ORF">G7Y89_g14978</name>
</gene>
<accession>A0A8H4QWT4</accession>
<protein>
    <submittedName>
        <fullName evidence="2">Uncharacterized protein</fullName>
    </submittedName>
</protein>